<evidence type="ECO:0000256" key="9">
    <source>
        <dbReference type="ARBA" id="ARBA00023203"/>
    </source>
</evidence>
<organism evidence="13 14">
    <name type="scientific">Triparma retinervis</name>
    <dbReference type="NCBI Taxonomy" id="2557542"/>
    <lineage>
        <taxon>Eukaryota</taxon>
        <taxon>Sar</taxon>
        <taxon>Stramenopiles</taxon>
        <taxon>Ochrophyta</taxon>
        <taxon>Bolidophyceae</taxon>
        <taxon>Parmales</taxon>
        <taxon>Triparmaceae</taxon>
        <taxon>Triparma</taxon>
    </lineage>
</organism>
<dbReference type="PANTHER" id="PTHR13140:SF729">
    <property type="entry name" value="UNCONVENTIONAL MYOSIN-IE"/>
    <property type="match status" value="1"/>
</dbReference>
<gene>
    <name evidence="13" type="ORF">TrRE_jg2924</name>
</gene>
<dbReference type="PANTHER" id="PTHR13140">
    <property type="entry name" value="MYOSIN"/>
    <property type="match status" value="1"/>
</dbReference>
<evidence type="ECO:0000256" key="8">
    <source>
        <dbReference type="ARBA" id="ARBA00023175"/>
    </source>
</evidence>
<dbReference type="GO" id="GO:0008270">
    <property type="term" value="F:zinc ion binding"/>
    <property type="evidence" value="ECO:0007669"/>
    <property type="project" value="UniProtKB-KW"/>
</dbReference>
<keyword evidence="14" id="KW-1185">Reference proteome</keyword>
<dbReference type="SUPFAM" id="SSF52540">
    <property type="entry name" value="P-loop containing nucleoside triphosphate hydrolases"/>
    <property type="match status" value="1"/>
</dbReference>
<reference evidence="13" key="1">
    <citation type="submission" date="2022-07" db="EMBL/GenBank/DDBJ databases">
        <title>Genome analysis of Parmales, a sister group of diatoms, reveals the evolutionary specialization of diatoms from phago-mixotrophs to photoautotrophs.</title>
        <authorList>
            <person name="Ban H."/>
            <person name="Sato S."/>
            <person name="Yoshikawa S."/>
            <person name="Kazumasa Y."/>
            <person name="Nakamura Y."/>
            <person name="Ichinomiya M."/>
            <person name="Saitoh K."/>
            <person name="Sato N."/>
            <person name="Blanc-Mathieu R."/>
            <person name="Endo H."/>
            <person name="Kuwata A."/>
            <person name="Ogata H."/>
        </authorList>
    </citation>
    <scope>NUCLEOTIDE SEQUENCE</scope>
</reference>
<keyword evidence="2" id="KW-0479">Metal-binding</keyword>
<dbReference type="SUPFAM" id="SSF57903">
    <property type="entry name" value="FYVE/PHD zinc finger"/>
    <property type="match status" value="1"/>
</dbReference>
<dbReference type="GO" id="GO:0000146">
    <property type="term" value="F:microfilament motor activity"/>
    <property type="evidence" value="ECO:0007669"/>
    <property type="project" value="TreeGrafter"/>
</dbReference>
<keyword evidence="6 10" id="KW-0067">ATP-binding</keyword>
<dbReference type="GO" id="GO:0051015">
    <property type="term" value="F:actin filament binding"/>
    <property type="evidence" value="ECO:0007669"/>
    <property type="project" value="TreeGrafter"/>
</dbReference>
<proteinExistence type="inferred from homology"/>
<dbReference type="Proteomes" id="UP001165082">
    <property type="component" value="Unassembled WGS sequence"/>
</dbReference>
<dbReference type="SMART" id="SM00064">
    <property type="entry name" value="FYVE"/>
    <property type="match status" value="1"/>
</dbReference>
<accession>A0A9W6ZN19</accession>
<keyword evidence="8 10" id="KW-0505">Motor protein</keyword>
<dbReference type="InterPro" id="IPR011011">
    <property type="entry name" value="Znf_FYVE_PHD"/>
</dbReference>
<evidence type="ECO:0000259" key="12">
    <source>
        <dbReference type="PROSITE" id="PS51456"/>
    </source>
</evidence>
<feature type="compositionally biased region" description="Polar residues" evidence="11">
    <location>
        <begin position="1825"/>
        <end position="1846"/>
    </location>
</feature>
<dbReference type="PRINTS" id="PR00193">
    <property type="entry name" value="MYOSINHEAVY"/>
</dbReference>
<evidence type="ECO:0000313" key="14">
    <source>
        <dbReference type="Proteomes" id="UP001165082"/>
    </source>
</evidence>
<feature type="region of interest" description="Disordered" evidence="11">
    <location>
        <begin position="1825"/>
        <end position="1860"/>
    </location>
</feature>
<protein>
    <recommendedName>
        <fullName evidence="12">Myosin motor domain-containing protein</fullName>
    </recommendedName>
</protein>
<dbReference type="Pfam" id="PF00063">
    <property type="entry name" value="Myosin_head"/>
    <property type="match status" value="1"/>
</dbReference>
<comment type="similarity">
    <text evidence="1 10">Belongs to the TRAFAC class myosin-kinesin ATPase superfamily. Myosin family.</text>
</comment>
<dbReference type="InterPro" id="IPR027417">
    <property type="entry name" value="P-loop_NTPase"/>
</dbReference>
<evidence type="ECO:0000256" key="4">
    <source>
        <dbReference type="ARBA" id="ARBA00022771"/>
    </source>
</evidence>
<dbReference type="GO" id="GO:0005886">
    <property type="term" value="C:plasma membrane"/>
    <property type="evidence" value="ECO:0007669"/>
    <property type="project" value="TreeGrafter"/>
</dbReference>
<feature type="region of interest" description="Actin-binding" evidence="10">
    <location>
        <begin position="597"/>
        <end position="619"/>
    </location>
</feature>
<feature type="region of interest" description="Disordered" evidence="11">
    <location>
        <begin position="1457"/>
        <end position="1482"/>
    </location>
</feature>
<feature type="region of interest" description="Disordered" evidence="11">
    <location>
        <begin position="1515"/>
        <end position="1585"/>
    </location>
</feature>
<dbReference type="PROSITE" id="PS51456">
    <property type="entry name" value="MYOSIN_MOTOR"/>
    <property type="match status" value="1"/>
</dbReference>
<name>A0A9W6ZN19_9STRA</name>
<evidence type="ECO:0000256" key="11">
    <source>
        <dbReference type="SAM" id="MobiDB-lite"/>
    </source>
</evidence>
<dbReference type="Gene3D" id="1.20.120.720">
    <property type="entry name" value="Myosin VI head, motor domain, U50 subdomain"/>
    <property type="match status" value="1"/>
</dbReference>
<feature type="domain" description="Myosin motor" evidence="12">
    <location>
        <begin position="18"/>
        <end position="729"/>
    </location>
</feature>
<keyword evidence="5" id="KW-0862">Zinc</keyword>
<evidence type="ECO:0000256" key="3">
    <source>
        <dbReference type="ARBA" id="ARBA00022741"/>
    </source>
</evidence>
<dbReference type="GO" id="GO:0005524">
    <property type="term" value="F:ATP binding"/>
    <property type="evidence" value="ECO:0007669"/>
    <property type="project" value="UniProtKB-UniRule"/>
</dbReference>
<feature type="compositionally biased region" description="Basic and acidic residues" evidence="11">
    <location>
        <begin position="1850"/>
        <end position="1860"/>
    </location>
</feature>
<comment type="caution">
    <text evidence="13">The sequence shown here is derived from an EMBL/GenBank/DDBJ whole genome shotgun (WGS) entry which is preliminary data.</text>
</comment>
<dbReference type="Gene3D" id="1.20.5.4820">
    <property type="match status" value="1"/>
</dbReference>
<feature type="compositionally biased region" description="Basic and acidic residues" evidence="11">
    <location>
        <begin position="1457"/>
        <end position="1469"/>
    </location>
</feature>
<evidence type="ECO:0000256" key="10">
    <source>
        <dbReference type="PROSITE-ProRule" id="PRU00782"/>
    </source>
</evidence>
<feature type="compositionally biased region" description="Gly residues" evidence="11">
    <location>
        <begin position="1525"/>
        <end position="1534"/>
    </location>
</feature>
<evidence type="ECO:0000313" key="13">
    <source>
        <dbReference type="EMBL" id="GMH53499.1"/>
    </source>
</evidence>
<dbReference type="Gene3D" id="3.40.850.10">
    <property type="entry name" value="Kinesin motor domain"/>
    <property type="match status" value="1"/>
</dbReference>
<dbReference type="GO" id="GO:0005737">
    <property type="term" value="C:cytoplasm"/>
    <property type="evidence" value="ECO:0007669"/>
    <property type="project" value="TreeGrafter"/>
</dbReference>
<dbReference type="InterPro" id="IPR000306">
    <property type="entry name" value="Znf_FYVE"/>
</dbReference>
<dbReference type="Gene3D" id="3.30.40.10">
    <property type="entry name" value="Zinc/RING finger domain, C3HC4 (zinc finger)"/>
    <property type="match status" value="1"/>
</dbReference>
<dbReference type="OrthoDB" id="6108017at2759"/>
<dbReference type="FunFam" id="1.10.10.820:FF:000001">
    <property type="entry name" value="Myosin heavy chain"/>
    <property type="match status" value="1"/>
</dbReference>
<dbReference type="EMBL" id="BRXZ01002060">
    <property type="protein sequence ID" value="GMH53499.1"/>
    <property type="molecule type" value="Genomic_DNA"/>
</dbReference>
<dbReference type="SMART" id="SM00242">
    <property type="entry name" value="MYSc"/>
    <property type="match status" value="1"/>
</dbReference>
<dbReference type="GO" id="GO:0007015">
    <property type="term" value="P:actin filament organization"/>
    <property type="evidence" value="ECO:0007669"/>
    <property type="project" value="TreeGrafter"/>
</dbReference>
<dbReference type="InterPro" id="IPR001609">
    <property type="entry name" value="Myosin_head_motor_dom-like"/>
</dbReference>
<keyword evidence="9 10" id="KW-0009">Actin-binding</keyword>
<dbReference type="FunFam" id="1.20.58.530:FF:000007">
    <property type="entry name" value="Myosin IE"/>
    <property type="match status" value="1"/>
</dbReference>
<sequence length="1989" mass="219229">MGRARQRSSSFRTAGQEIGCPDMVLLPNLSNKGIVANLKERLYSDLIYSYIGNVLVVVNPYKWLKIYDTASMRRYVHRNRVDVPPHIFAVAEAAFRTMISEEENQCVIISGESGAGKTEASKQIQNYIASVSGTGGNSGIDAVKKVFLDSNPVLEAFGNAKTLRNNNSSRFGKYFELKFDRFGRPLGGKVSNFLHEKSRVVRPGKGERNFHIFYQLLAAPKSLKKQFSLSSPSSFVYLSVSKCFDVDGLNDSEEFRITEDAMKSVGIGDKRREAIFGVVAAVLHLGNAKFEPVQIADAEGSKVFDKAKGLPTFSSIMDVDHAKLSKILTTRRLQTMAPGGEIETYSVPQNPTQAAGRRDALSKALFERLFDLLVSRVNAALDVKKVAKKIGETALDEAEMLSLGVLDIYGFEIFDKNGFEQLCINYVNEKLQQIFISLTLKAEQDEYDAEGIAWTPIPFFNNKVVCEMIEGSRPPGLFRVLDDTCKTMHSRGDADLDRGFLDNLSKSFGGHKHFQKLSGGGRPGFIVKHYAGDVIYDISGFGDANKDVLDKDLILLLQATGGSTPASQLISTLFPEEVDLNDKRMPKTSGYKIRTQCGVLVQTLSDCNPHYVRCVKPNDEKRPCTVEPKRVAHQAQYLGLLENIRVRRAGFAYRAEFHRFVERFNLLSPETSGPRMKLGLSDRDGAKAILRNVKRQWGVDLNKSEAQLGKTKLFVRAPETYFEFERLRLVAIGTWAAKIQRVYRKFSARRHLIKLRDQMGKLYQSVGKRRRRGSFCRPYDGDYLVDTKLRSAMMDIINHYEESGMAALPDENGTTVKVEYVDWAKRVVDGRDNVVRLQDCLVCLTREALYVMQEPNLDEIQDAQDRVSADGDQNGKILPKLMLRRRTELDKLKGIEMSKLADDFVALKVDKERERGEPDKSHWVQDGQANSCMHTGSKFSLFTRRHHCRFSGNIYISRCCDFLAPMPDLGWYKEVRIMDIYIGIPSSEVREDVLFVMERKTEFAATVKEVCGRVKGGRGRSLKVGFSDVLSLDGGGVGEIQGLAPRRGDISFVTGSTIGRAQAGVVGTMGLFDAEFKYDRGSQRYIVTVPRDAGISDSLKDHPPLLLRAPASHPVKGTMGGTKFHFNSAVTCTTDITYDSLEEVLSPEHSLTVLLLRQPIPSTHLPNPAPVLVGTSFLPLRSLLVPRSSSHATGCWGKVSKHLSFKTHLGAFCATGLFTVSCVSSGLLMRPVIGPSAVPRPVGRTSGSKMGFVFDITIDWVDWSDNWTGPWPIVAVKLKAAKPTVFNPHRPNNMSQKEGCTIRLTQQVALDMTTSECEDLLSECVLMVLQEQSEIQKGSMPLSANHLMLLANGTVDLEVSQKEAQARGDLGDDGFQGVWGERTFNQVVVDGKGKARGRVKGRVKAYCAGVSFTAERTEDKWDMETDGGEAEDWVGRLKGTVKGGAMGLRESWNLRESHEGTRARARSDGEGMATTPGLRVGIRDNDAGSAVMKSTTFSPGFVGHDWGGPYVKQRSPMQGAEPVSIGGGGHGDGGMNTEEIGGQGNTSNFTDVSEAGFRTVKSDREEDYDDDYDDDDDDEGEEEEGGIFYRVNASLTILGDVESIPSNSAVRKKFEQEFKSDISNALGGAKVEIAGLRKGSIVVDFYVTECRSVKIHEVMGVLKSQLMNPSSILLDGKVTSTAVSMVGEVERCRTEGEDVRKSGMFFMGTPEDGTAVVPGGSGGQGREVVGGFGGISKKLPVGIRGGTGVCKGEFGERDAPAVLYYYPGGGEGVHVSEEIEVKGRQQGWVEGEERPFDEGEDDVDEVRSTSRISERLSPTLSNKSFKSFRSRASPQESIASSSNMYTRNDAGQEAKHMGVGGRDLRENESVLAALLGEVKATGGSSLLARLFVELLAVQKQAVVRKSLEVERGVGREARGGADEPAWSPDEEDKIRQWFSLNARKGTVGIGEFVEFVRTIDERFKNEHIADAKDGEDRINWDSILEWIGL</sequence>
<dbReference type="GO" id="GO:0016459">
    <property type="term" value="C:myosin complex"/>
    <property type="evidence" value="ECO:0007669"/>
    <property type="project" value="UniProtKB-KW"/>
</dbReference>
<dbReference type="Gene3D" id="1.20.58.530">
    <property type="match status" value="1"/>
</dbReference>
<dbReference type="Pfam" id="PF01363">
    <property type="entry name" value="FYVE"/>
    <property type="match status" value="1"/>
</dbReference>
<evidence type="ECO:0000256" key="1">
    <source>
        <dbReference type="ARBA" id="ARBA00008314"/>
    </source>
</evidence>
<evidence type="ECO:0000256" key="5">
    <source>
        <dbReference type="ARBA" id="ARBA00022833"/>
    </source>
</evidence>
<keyword evidence="4" id="KW-0863">Zinc-finger</keyword>
<keyword evidence="7 10" id="KW-0518">Myosin</keyword>
<feature type="compositionally biased region" description="Acidic residues" evidence="11">
    <location>
        <begin position="1565"/>
        <end position="1585"/>
    </location>
</feature>
<dbReference type="InterPro" id="IPR013083">
    <property type="entry name" value="Znf_RING/FYVE/PHD"/>
</dbReference>
<feature type="binding site" evidence="10">
    <location>
        <begin position="111"/>
        <end position="118"/>
    </location>
    <ligand>
        <name>ATP</name>
        <dbReference type="ChEBI" id="CHEBI:30616"/>
    </ligand>
</feature>
<keyword evidence="3 10" id="KW-0547">Nucleotide-binding</keyword>
<evidence type="ECO:0000256" key="6">
    <source>
        <dbReference type="ARBA" id="ARBA00022840"/>
    </source>
</evidence>
<dbReference type="GO" id="GO:0006897">
    <property type="term" value="P:endocytosis"/>
    <property type="evidence" value="ECO:0007669"/>
    <property type="project" value="TreeGrafter"/>
</dbReference>
<evidence type="ECO:0000256" key="7">
    <source>
        <dbReference type="ARBA" id="ARBA00023123"/>
    </source>
</evidence>
<evidence type="ECO:0000256" key="2">
    <source>
        <dbReference type="ARBA" id="ARBA00022723"/>
    </source>
</evidence>
<dbReference type="InterPro" id="IPR036961">
    <property type="entry name" value="Kinesin_motor_dom_sf"/>
</dbReference>
<dbReference type="Gene3D" id="1.10.10.820">
    <property type="match status" value="1"/>
</dbReference>